<keyword evidence="7" id="KW-0472">Membrane</keyword>
<comment type="similarity">
    <text evidence="1">Belongs to the ABC transporter superfamily.</text>
</comment>
<evidence type="ECO:0000256" key="5">
    <source>
        <dbReference type="ARBA" id="ARBA00022840"/>
    </source>
</evidence>
<organism evidence="10 11">
    <name type="scientific">Pseudonocardia lutea</name>
    <dbReference type="NCBI Taxonomy" id="2172015"/>
    <lineage>
        <taxon>Bacteria</taxon>
        <taxon>Bacillati</taxon>
        <taxon>Actinomycetota</taxon>
        <taxon>Actinomycetes</taxon>
        <taxon>Pseudonocardiales</taxon>
        <taxon>Pseudonocardiaceae</taxon>
        <taxon>Pseudonocardia</taxon>
    </lineage>
</organism>
<dbReference type="InterPro" id="IPR003593">
    <property type="entry name" value="AAA+_ATPase"/>
</dbReference>
<dbReference type="InterPro" id="IPR027417">
    <property type="entry name" value="P-loop_NTPase"/>
</dbReference>
<dbReference type="InterPro" id="IPR008979">
    <property type="entry name" value="Galactose-bd-like_sf"/>
</dbReference>
<evidence type="ECO:0000313" key="11">
    <source>
        <dbReference type="Proteomes" id="UP001596119"/>
    </source>
</evidence>
<evidence type="ECO:0000256" key="1">
    <source>
        <dbReference type="ARBA" id="ARBA00005417"/>
    </source>
</evidence>
<dbReference type="InterPro" id="IPR029058">
    <property type="entry name" value="AB_hydrolase_fold"/>
</dbReference>
<dbReference type="EMBL" id="JBHSQK010000005">
    <property type="protein sequence ID" value="MFC5947116.1"/>
    <property type="molecule type" value="Genomic_DNA"/>
</dbReference>
<dbReference type="InterPro" id="IPR000383">
    <property type="entry name" value="Xaa-Pro-like_dom"/>
</dbReference>
<dbReference type="PANTHER" id="PTHR43335">
    <property type="entry name" value="ABC TRANSPORTER, ATP-BINDING PROTEIN"/>
    <property type="match status" value="1"/>
</dbReference>
<feature type="domain" description="ABC transporter" evidence="9">
    <location>
        <begin position="701"/>
        <end position="929"/>
    </location>
</feature>
<dbReference type="GO" id="GO:0016787">
    <property type="term" value="F:hydrolase activity"/>
    <property type="evidence" value="ECO:0007669"/>
    <property type="project" value="UniProtKB-KW"/>
</dbReference>
<dbReference type="SMART" id="SM00382">
    <property type="entry name" value="AAA"/>
    <property type="match status" value="1"/>
</dbReference>
<protein>
    <submittedName>
        <fullName evidence="10">Alpha/beta fold hydrolase</fullName>
    </submittedName>
</protein>
<keyword evidence="4 10" id="KW-0378">Hydrolase</keyword>
<feature type="compositionally biased region" description="Acidic residues" evidence="6">
    <location>
        <begin position="240"/>
        <end position="256"/>
    </location>
</feature>
<keyword evidence="2" id="KW-0813">Transport</keyword>
<reference evidence="11" key="1">
    <citation type="journal article" date="2019" name="Int. J. Syst. Evol. Microbiol.">
        <title>The Global Catalogue of Microorganisms (GCM) 10K type strain sequencing project: providing services to taxonomists for standard genome sequencing and annotation.</title>
        <authorList>
            <consortium name="The Broad Institute Genomics Platform"/>
            <consortium name="The Broad Institute Genome Sequencing Center for Infectious Disease"/>
            <person name="Wu L."/>
            <person name="Ma J."/>
        </authorList>
    </citation>
    <scope>NUCLEOTIDE SEQUENCE [LARGE SCALE GENOMIC DNA]</scope>
    <source>
        <strain evidence="11">CGMCC 4.7397</strain>
    </source>
</reference>
<feature type="compositionally biased region" description="Gly residues" evidence="6">
    <location>
        <begin position="261"/>
        <end position="280"/>
    </location>
</feature>
<feature type="chain" id="PRO_5045457226" evidence="8">
    <location>
        <begin position="17"/>
        <end position="999"/>
    </location>
</feature>
<keyword evidence="11" id="KW-1185">Reference proteome</keyword>
<dbReference type="SMART" id="SM00939">
    <property type="entry name" value="PepX_C"/>
    <property type="match status" value="1"/>
</dbReference>
<dbReference type="Gene3D" id="2.60.120.260">
    <property type="entry name" value="Galactose-binding domain-like"/>
    <property type="match status" value="1"/>
</dbReference>
<evidence type="ECO:0000256" key="4">
    <source>
        <dbReference type="ARBA" id="ARBA00022801"/>
    </source>
</evidence>
<evidence type="ECO:0000259" key="9">
    <source>
        <dbReference type="PROSITE" id="PS50893"/>
    </source>
</evidence>
<sequence length="999" mass="100667">MVAVALLLLTPGAAAAGTTPTPTPTAADIRTSDQRIDVRGGPGVPGTVSLDTTLYLPETTPAPAVLVAHGFGGSKQSVDTDARQLADRGYVVLTWSARGFGASGGQIALDSPDHEVADAQQLVDWLAQRPEVQQDGPGDPRVGVTGGSYGGALSLLLAGYDRRIDALAPVITWNDLSQALFPNAGGPADLPEDTPARGTFGGDGVFKRGWAGVFFSSGSSGTGGAGGAAGTGGTGSTDDSTGDDGTDDGTGDDSTDDGTGSSTGTGSNGGTGGSATGDGAGSSTAGSSTSSAGSLASALGARTGGGVPASAVPPNAPPVTCGRFTAEVCAAYTEAATTGRLSPATEALLRRSSPVSVTDRIAAPTLIVQGEQDTLFGLDQADANARQIAAHGTPVKLAWYAGGHDGGSPGQTVRDQIGGWFDFHLRGTGEDPGTSFSYEVESGIRAGRTTATSRTVVADTYPGLSGAAPVTTRALPLEGGPQVVANPAGGNPAAITSLPGLGGALGSLGSRLSAFTADLPGQSALFSGPALTAQTDVAGAPRLDVTVSRVPGQPAADEAVLFAKTYEVGRDGLRQLLGNAVAPVRVAVPADGRPARVSLTLPGVVAPIEVGNRLVVSVSTTEQGFASPAQPAVWRIGLAEGATLDVPVVPGRALTTSTVPVWPLVGIGVVLLLSLAAWLVAKALRRRREVPPAGAADAPPLEINGLAKTYNGGFSAVKEVSFTVRPGMVLGLLGPNGAGKTTVLRMLMGLISPTAGSIRAFGEPVGPGAPVLARIGAFVEGPGFLPHLSGAENLRLYWAATGRPTEEAHLEEALEVAGLGESVHRRVGTYSQGMRQRLAIAQAMLGLPELLVLDEPTNGLDPPQIHAMRELLRRYAEGGRTVLVSSHLLAEVEQTCTHVVVMHHGRVVADGTVDDIIAGGGAASFGVDAPDRAVEVLAALDGVRDVATEGRLVHAELNGTPRASAVQALVAAGISVESAGPRRRLEDAFLQLVGEDTAP</sequence>
<dbReference type="SUPFAM" id="SSF49785">
    <property type="entry name" value="Galactose-binding domain-like"/>
    <property type="match status" value="1"/>
</dbReference>
<proteinExistence type="inferred from homology"/>
<keyword evidence="3" id="KW-0547">Nucleotide-binding</keyword>
<dbReference type="Gene3D" id="3.40.50.1820">
    <property type="entry name" value="alpha/beta hydrolase"/>
    <property type="match status" value="2"/>
</dbReference>
<feature type="compositionally biased region" description="Gly residues" evidence="6">
    <location>
        <begin position="220"/>
        <end position="235"/>
    </location>
</feature>
<accession>A0ABW1I0I3</accession>
<evidence type="ECO:0000256" key="3">
    <source>
        <dbReference type="ARBA" id="ARBA00022741"/>
    </source>
</evidence>
<name>A0ABW1I0I3_9PSEU</name>
<evidence type="ECO:0000256" key="2">
    <source>
        <dbReference type="ARBA" id="ARBA00022448"/>
    </source>
</evidence>
<evidence type="ECO:0000256" key="6">
    <source>
        <dbReference type="SAM" id="MobiDB-lite"/>
    </source>
</evidence>
<evidence type="ECO:0000256" key="8">
    <source>
        <dbReference type="SAM" id="SignalP"/>
    </source>
</evidence>
<dbReference type="PROSITE" id="PS50893">
    <property type="entry name" value="ABC_TRANSPORTER_2"/>
    <property type="match status" value="1"/>
</dbReference>
<keyword evidence="5" id="KW-0067">ATP-binding</keyword>
<feature type="transmembrane region" description="Helical" evidence="7">
    <location>
        <begin position="661"/>
        <end position="681"/>
    </location>
</feature>
<dbReference type="PANTHER" id="PTHR43335:SF4">
    <property type="entry name" value="ABC TRANSPORTER, ATP-BINDING PROTEIN"/>
    <property type="match status" value="1"/>
</dbReference>
<evidence type="ECO:0000256" key="7">
    <source>
        <dbReference type="SAM" id="Phobius"/>
    </source>
</evidence>
<comment type="caution">
    <text evidence="10">The sequence shown here is derived from an EMBL/GenBank/DDBJ whole genome shotgun (WGS) entry which is preliminary data.</text>
</comment>
<feature type="signal peptide" evidence="8">
    <location>
        <begin position="1"/>
        <end position="16"/>
    </location>
</feature>
<keyword evidence="7" id="KW-1133">Transmembrane helix</keyword>
<dbReference type="Gene3D" id="3.40.50.300">
    <property type="entry name" value="P-loop containing nucleotide triphosphate hydrolases"/>
    <property type="match status" value="1"/>
</dbReference>
<dbReference type="RefSeq" id="WP_379563715.1">
    <property type="nucleotide sequence ID" value="NZ_JBHSQK010000005.1"/>
</dbReference>
<feature type="region of interest" description="Disordered" evidence="6">
    <location>
        <begin position="219"/>
        <end position="297"/>
    </location>
</feature>
<dbReference type="Pfam" id="PF00005">
    <property type="entry name" value="ABC_tran"/>
    <property type="match status" value="1"/>
</dbReference>
<evidence type="ECO:0000313" key="10">
    <source>
        <dbReference type="EMBL" id="MFC5947116.1"/>
    </source>
</evidence>
<dbReference type="Proteomes" id="UP001596119">
    <property type="component" value="Unassembled WGS sequence"/>
</dbReference>
<keyword evidence="8" id="KW-0732">Signal</keyword>
<dbReference type="SUPFAM" id="SSF52540">
    <property type="entry name" value="P-loop containing nucleoside triphosphate hydrolases"/>
    <property type="match status" value="1"/>
</dbReference>
<dbReference type="PROSITE" id="PS00211">
    <property type="entry name" value="ABC_TRANSPORTER_1"/>
    <property type="match status" value="1"/>
</dbReference>
<dbReference type="InterPro" id="IPR013736">
    <property type="entry name" value="Xaa-Pro_dipept_C"/>
</dbReference>
<gene>
    <name evidence="10" type="ORF">ACFQH9_02340</name>
</gene>
<feature type="compositionally biased region" description="Low complexity" evidence="6">
    <location>
        <begin position="281"/>
        <end position="297"/>
    </location>
</feature>
<keyword evidence="7" id="KW-0812">Transmembrane</keyword>
<dbReference type="InterPro" id="IPR017871">
    <property type="entry name" value="ABC_transporter-like_CS"/>
</dbReference>
<dbReference type="SUPFAM" id="SSF53474">
    <property type="entry name" value="alpha/beta-Hydrolases"/>
    <property type="match status" value="1"/>
</dbReference>
<dbReference type="Pfam" id="PF02129">
    <property type="entry name" value="Peptidase_S15"/>
    <property type="match status" value="1"/>
</dbReference>
<dbReference type="InterPro" id="IPR003439">
    <property type="entry name" value="ABC_transporter-like_ATP-bd"/>
</dbReference>